<feature type="transmembrane region" description="Helical" evidence="1">
    <location>
        <begin position="535"/>
        <end position="555"/>
    </location>
</feature>
<feature type="transmembrane region" description="Helical" evidence="1">
    <location>
        <begin position="386"/>
        <end position="406"/>
    </location>
</feature>
<feature type="transmembrane region" description="Helical" evidence="1">
    <location>
        <begin position="505"/>
        <end position="523"/>
    </location>
</feature>
<name>A0A0L0CNF9_LUCCU</name>
<proteinExistence type="predicted"/>
<keyword evidence="1" id="KW-0472">Membrane</keyword>
<accession>A0A0L0CNF9</accession>
<feature type="domain" description="Acyltransferase 3" evidence="2">
    <location>
        <begin position="230"/>
        <end position="613"/>
    </location>
</feature>
<keyword evidence="1" id="KW-1133">Transmembrane helix</keyword>
<dbReference type="PANTHER" id="PTHR11161">
    <property type="entry name" value="O-ACYLTRANSFERASE"/>
    <property type="match status" value="1"/>
</dbReference>
<dbReference type="Pfam" id="PF01757">
    <property type="entry name" value="Acyl_transf_3"/>
    <property type="match status" value="1"/>
</dbReference>
<evidence type="ECO:0000256" key="1">
    <source>
        <dbReference type="SAM" id="Phobius"/>
    </source>
</evidence>
<dbReference type="EMBL" id="JRES01000156">
    <property type="protein sequence ID" value="KNC33757.1"/>
    <property type="molecule type" value="Genomic_DNA"/>
</dbReference>
<feature type="transmembrane region" description="Helical" evidence="1">
    <location>
        <begin position="154"/>
        <end position="176"/>
    </location>
</feature>
<feature type="transmembrane region" description="Helical" evidence="1">
    <location>
        <begin position="469"/>
        <end position="485"/>
    </location>
</feature>
<dbReference type="GO" id="GO:0016747">
    <property type="term" value="F:acyltransferase activity, transferring groups other than amino-acyl groups"/>
    <property type="evidence" value="ECO:0007669"/>
    <property type="project" value="InterPro"/>
</dbReference>
<feature type="transmembrane region" description="Helical" evidence="1">
    <location>
        <begin position="575"/>
        <end position="594"/>
    </location>
</feature>
<reference evidence="3 4" key="1">
    <citation type="journal article" date="2015" name="Nat. Commun.">
        <title>Lucilia cuprina genome unlocks parasitic fly biology to underpin future interventions.</title>
        <authorList>
            <person name="Anstead C.A."/>
            <person name="Korhonen P.K."/>
            <person name="Young N.D."/>
            <person name="Hall R.S."/>
            <person name="Jex A.R."/>
            <person name="Murali S.C."/>
            <person name="Hughes D.S."/>
            <person name="Lee S.F."/>
            <person name="Perry T."/>
            <person name="Stroehlein A.J."/>
            <person name="Ansell B.R."/>
            <person name="Breugelmans B."/>
            <person name="Hofmann A."/>
            <person name="Qu J."/>
            <person name="Dugan S."/>
            <person name="Lee S.L."/>
            <person name="Chao H."/>
            <person name="Dinh H."/>
            <person name="Han Y."/>
            <person name="Doddapaneni H.V."/>
            <person name="Worley K.C."/>
            <person name="Muzny D.M."/>
            <person name="Ioannidis P."/>
            <person name="Waterhouse R.M."/>
            <person name="Zdobnov E.M."/>
            <person name="James P.J."/>
            <person name="Bagnall N.H."/>
            <person name="Kotze A.C."/>
            <person name="Gibbs R.A."/>
            <person name="Richards S."/>
            <person name="Batterham P."/>
            <person name="Gasser R.B."/>
        </authorList>
    </citation>
    <scope>NUCLEOTIDE SEQUENCE [LARGE SCALE GENOMIC DNA]</scope>
    <source>
        <strain evidence="3 4">LS</strain>
        <tissue evidence="3">Full body</tissue>
    </source>
</reference>
<dbReference type="PANTHER" id="PTHR11161:SF22">
    <property type="entry name" value="ACYLTRANSFERASE 3 DOMAIN-CONTAINING PROTEIN-RELATED"/>
    <property type="match status" value="1"/>
</dbReference>
<feature type="non-terminal residue" evidence="3">
    <location>
        <position position="641"/>
    </location>
</feature>
<dbReference type="InterPro" id="IPR002656">
    <property type="entry name" value="Acyl_transf_3_dom"/>
</dbReference>
<evidence type="ECO:0000259" key="2">
    <source>
        <dbReference type="Pfam" id="PF01757"/>
    </source>
</evidence>
<keyword evidence="4" id="KW-1185">Reference proteome</keyword>
<dbReference type="InterPro" id="IPR052728">
    <property type="entry name" value="O2_lipid_transport_reg"/>
</dbReference>
<sequence length="641" mass="76116">MTSYKNMPPLYIFDDYNRCLQKNFTHLPRIYCLTYAEIIPDVLSPLWQQIDEFSNSYQFHYRHDHLFRGMCLNNAMNSTEDDLKMWEKSTFKENEISNIFRRIFNNSKNENIKLEYEQEIHTRLNGEFNEDYNLSLQTLTLYCDSPEFDREKGFGFKITISICIIIIIINIGSSIFDCYLKSLQSIENDDIYYKRMHANQVTRFLTSFSIYRNFCRLLTPNKSVSGIDLSFLDGYRSILSFLIVYEHTYYLQFVHLRNPQFFENLYHQYFMKLMLHGMVIVELFFVLSGLMLYVKMENGQYIRRDTRIKTCFKIYVKLFFSRYMRYLPSLAFLILINTNIFKYLQTAPFSRFIMETNYYLCSEYWWKSLLMFNNFGINDTCLNHTWYIAADFQLYAFYLIVLIFTSKYPNCKLWTYLIIATLSAFIPVFINYKLKLDSIAFMRLESFRYFYLINIETGSHLYLPSYTNLHGFLIGILCGALYMKYLRKKPKAKKSLGKILKYSPYIGWPCIFGIFYVGTTVLWQKPKIWTALYGLLQRHVTVTLIAVTTIILMLCKSGKIPKMLSSLPFRLLARISYQVYLWHFIIVLIIANSFSQPINVTYYLMLIVLVLTYISANVVGLIVAVAIEYPVAEILNIFNFK</sequence>
<dbReference type="Proteomes" id="UP000037069">
    <property type="component" value="Unassembled WGS sequence"/>
</dbReference>
<dbReference type="OrthoDB" id="10265389at2759"/>
<feature type="transmembrane region" description="Helical" evidence="1">
    <location>
        <begin position="273"/>
        <end position="294"/>
    </location>
</feature>
<comment type="caution">
    <text evidence="3">The sequence shown here is derived from an EMBL/GenBank/DDBJ whole genome shotgun (WGS) entry which is preliminary data.</text>
</comment>
<evidence type="ECO:0000313" key="3">
    <source>
        <dbReference type="EMBL" id="KNC33757.1"/>
    </source>
</evidence>
<protein>
    <recommendedName>
        <fullName evidence="2">Acyltransferase 3 domain-containing protein</fullName>
    </recommendedName>
</protein>
<feature type="transmembrane region" description="Helical" evidence="1">
    <location>
        <begin position="600"/>
        <end position="627"/>
    </location>
</feature>
<gene>
    <name evidence="3" type="ORF">FF38_05853</name>
</gene>
<organism evidence="3 4">
    <name type="scientific">Lucilia cuprina</name>
    <name type="common">Green bottle fly</name>
    <name type="synonym">Australian sheep blowfly</name>
    <dbReference type="NCBI Taxonomy" id="7375"/>
    <lineage>
        <taxon>Eukaryota</taxon>
        <taxon>Metazoa</taxon>
        <taxon>Ecdysozoa</taxon>
        <taxon>Arthropoda</taxon>
        <taxon>Hexapoda</taxon>
        <taxon>Insecta</taxon>
        <taxon>Pterygota</taxon>
        <taxon>Neoptera</taxon>
        <taxon>Endopterygota</taxon>
        <taxon>Diptera</taxon>
        <taxon>Brachycera</taxon>
        <taxon>Muscomorpha</taxon>
        <taxon>Oestroidea</taxon>
        <taxon>Calliphoridae</taxon>
        <taxon>Luciliinae</taxon>
        <taxon>Lucilia</taxon>
    </lineage>
</organism>
<dbReference type="OMA" id="MVIVELF"/>
<evidence type="ECO:0000313" key="4">
    <source>
        <dbReference type="Proteomes" id="UP000037069"/>
    </source>
</evidence>
<dbReference type="AlphaFoldDB" id="A0A0L0CNF9"/>
<keyword evidence="1" id="KW-0812">Transmembrane</keyword>
<feature type="transmembrane region" description="Helical" evidence="1">
    <location>
        <begin position="323"/>
        <end position="344"/>
    </location>
</feature>
<feature type="transmembrane region" description="Helical" evidence="1">
    <location>
        <begin position="413"/>
        <end position="432"/>
    </location>
</feature>